<evidence type="ECO:0000313" key="2">
    <source>
        <dbReference type="EMBL" id="KAK3290436.1"/>
    </source>
</evidence>
<keyword evidence="3" id="KW-1185">Reference proteome</keyword>
<dbReference type="Proteomes" id="UP001278766">
    <property type="component" value="Unassembled WGS sequence"/>
</dbReference>
<evidence type="ECO:0000313" key="3">
    <source>
        <dbReference type="Proteomes" id="UP001278766"/>
    </source>
</evidence>
<feature type="domain" description="Protein kinase" evidence="1">
    <location>
        <begin position="162"/>
        <end position="359"/>
    </location>
</feature>
<dbReference type="GeneID" id="87839547"/>
<dbReference type="GO" id="GO:0005524">
    <property type="term" value="F:ATP binding"/>
    <property type="evidence" value="ECO:0007669"/>
    <property type="project" value="InterPro"/>
</dbReference>
<protein>
    <recommendedName>
        <fullName evidence="1">Protein kinase domain-containing protein</fullName>
    </recommendedName>
</protein>
<evidence type="ECO:0000259" key="1">
    <source>
        <dbReference type="PROSITE" id="PS50011"/>
    </source>
</evidence>
<accession>A0AAE0H7N2</accession>
<dbReference type="EMBL" id="JAUEPN010000013">
    <property type="protein sequence ID" value="KAK3290436.1"/>
    <property type="molecule type" value="Genomic_DNA"/>
</dbReference>
<organism evidence="2 3">
    <name type="scientific">Chaetomium fimeti</name>
    <dbReference type="NCBI Taxonomy" id="1854472"/>
    <lineage>
        <taxon>Eukaryota</taxon>
        <taxon>Fungi</taxon>
        <taxon>Dikarya</taxon>
        <taxon>Ascomycota</taxon>
        <taxon>Pezizomycotina</taxon>
        <taxon>Sordariomycetes</taxon>
        <taxon>Sordariomycetidae</taxon>
        <taxon>Sordariales</taxon>
        <taxon>Chaetomiaceae</taxon>
        <taxon>Chaetomium</taxon>
    </lineage>
</organism>
<dbReference type="AlphaFoldDB" id="A0AAE0H7N2"/>
<dbReference type="Gene3D" id="1.10.510.10">
    <property type="entry name" value="Transferase(Phosphotransferase) domain 1"/>
    <property type="match status" value="1"/>
</dbReference>
<gene>
    <name evidence="2" type="ORF">B0H64DRAFT_378648</name>
</gene>
<reference evidence="2" key="1">
    <citation type="journal article" date="2023" name="Mol. Phylogenet. Evol.">
        <title>Genome-scale phylogeny and comparative genomics of the fungal order Sordariales.</title>
        <authorList>
            <person name="Hensen N."/>
            <person name="Bonometti L."/>
            <person name="Westerberg I."/>
            <person name="Brannstrom I.O."/>
            <person name="Guillou S."/>
            <person name="Cros-Aarteil S."/>
            <person name="Calhoun S."/>
            <person name="Haridas S."/>
            <person name="Kuo A."/>
            <person name="Mondo S."/>
            <person name="Pangilinan J."/>
            <person name="Riley R."/>
            <person name="LaButti K."/>
            <person name="Andreopoulos B."/>
            <person name="Lipzen A."/>
            <person name="Chen C."/>
            <person name="Yan M."/>
            <person name="Daum C."/>
            <person name="Ng V."/>
            <person name="Clum A."/>
            <person name="Steindorff A."/>
            <person name="Ohm R.A."/>
            <person name="Martin F."/>
            <person name="Silar P."/>
            <person name="Natvig D.O."/>
            <person name="Lalanne C."/>
            <person name="Gautier V."/>
            <person name="Ament-Velasquez S.L."/>
            <person name="Kruys A."/>
            <person name="Hutchinson M.I."/>
            <person name="Powell A.J."/>
            <person name="Barry K."/>
            <person name="Miller A.N."/>
            <person name="Grigoriev I.V."/>
            <person name="Debuchy R."/>
            <person name="Gladieux P."/>
            <person name="Hiltunen Thoren M."/>
            <person name="Johannesson H."/>
        </authorList>
    </citation>
    <scope>NUCLEOTIDE SEQUENCE</scope>
    <source>
        <strain evidence="2">CBS 168.71</strain>
    </source>
</reference>
<reference evidence="2" key="2">
    <citation type="submission" date="2023-06" db="EMBL/GenBank/DDBJ databases">
        <authorList>
            <consortium name="Lawrence Berkeley National Laboratory"/>
            <person name="Haridas S."/>
            <person name="Hensen N."/>
            <person name="Bonometti L."/>
            <person name="Westerberg I."/>
            <person name="Brannstrom I.O."/>
            <person name="Guillou S."/>
            <person name="Cros-Aarteil S."/>
            <person name="Calhoun S."/>
            <person name="Kuo A."/>
            <person name="Mondo S."/>
            <person name="Pangilinan J."/>
            <person name="Riley R."/>
            <person name="Labutti K."/>
            <person name="Andreopoulos B."/>
            <person name="Lipzen A."/>
            <person name="Chen C."/>
            <person name="Yanf M."/>
            <person name="Daum C."/>
            <person name="Ng V."/>
            <person name="Clum A."/>
            <person name="Steindorff A."/>
            <person name="Ohm R."/>
            <person name="Martin F."/>
            <person name="Silar P."/>
            <person name="Natvig D."/>
            <person name="Lalanne C."/>
            <person name="Gautier V."/>
            <person name="Ament-Velasquez S.L."/>
            <person name="Kruys A."/>
            <person name="Hutchinson M.I."/>
            <person name="Powell A.J."/>
            <person name="Barry K."/>
            <person name="Miller A.N."/>
            <person name="Grigoriev I.V."/>
            <person name="Debuchy R."/>
            <person name="Gladieux P."/>
            <person name="Thoren M.H."/>
            <person name="Johannesson H."/>
        </authorList>
    </citation>
    <scope>NUCLEOTIDE SEQUENCE</scope>
    <source>
        <strain evidence="2">CBS 168.71</strain>
    </source>
</reference>
<dbReference type="PROSITE" id="PS50011">
    <property type="entry name" value="PROTEIN_KINASE_DOM"/>
    <property type="match status" value="1"/>
</dbReference>
<dbReference type="RefSeq" id="XP_062653950.1">
    <property type="nucleotide sequence ID" value="XM_062802599.1"/>
</dbReference>
<dbReference type="SUPFAM" id="SSF56112">
    <property type="entry name" value="Protein kinase-like (PK-like)"/>
    <property type="match status" value="1"/>
</dbReference>
<sequence>MENPENASARLTGVRYVGDGRVFSAVFTFQYNGARFEVVAASPEDEAGGEALVPPLYKFDESLEGKALTEISDLSWGEFDETRDKATERLEKEFAKLAADACLQAMQQLVPIPIPDTQILEQYLYPQTYILQILTDFERTKLTCQTLDAYAGLSDRHPPISEDELRAMGLDLETTDIPLIRASQVILVRRLQGLVWKVMVDREELVCKAAIDRFEHPLVNELETYLKVRSAGVALRIPELKGIVVSDKGVIGILLGYIPHEYHSLRALLAGIDAGSILPGEATVSLRRIEETLRGLHRLGILWRDIKTDNILIDDDDDAVVLDFGGGNTVGWVDQDKYGSMDGEEQGLLKIKEALGVEV</sequence>
<comment type="caution">
    <text evidence="2">The sequence shown here is derived from an EMBL/GenBank/DDBJ whole genome shotgun (WGS) entry which is preliminary data.</text>
</comment>
<dbReference type="Pfam" id="PF00069">
    <property type="entry name" value="Pkinase"/>
    <property type="match status" value="1"/>
</dbReference>
<dbReference type="InterPro" id="IPR011009">
    <property type="entry name" value="Kinase-like_dom_sf"/>
</dbReference>
<dbReference type="InterPro" id="IPR000719">
    <property type="entry name" value="Prot_kinase_dom"/>
</dbReference>
<proteinExistence type="predicted"/>
<name>A0AAE0H7N2_9PEZI</name>
<dbReference type="GO" id="GO:0004672">
    <property type="term" value="F:protein kinase activity"/>
    <property type="evidence" value="ECO:0007669"/>
    <property type="project" value="InterPro"/>
</dbReference>